<feature type="region of interest" description="Disordered" evidence="1">
    <location>
        <begin position="941"/>
        <end position="971"/>
    </location>
</feature>
<protein>
    <submittedName>
        <fullName evidence="2">Uncharacterized protein</fullName>
    </submittedName>
</protein>
<dbReference type="KEGG" id="pchm:VFPPC_07736"/>
<feature type="region of interest" description="Disordered" evidence="1">
    <location>
        <begin position="698"/>
        <end position="797"/>
    </location>
</feature>
<proteinExistence type="predicted"/>
<feature type="region of interest" description="Disordered" evidence="1">
    <location>
        <begin position="1003"/>
        <end position="1027"/>
    </location>
</feature>
<reference evidence="2 3" key="1">
    <citation type="journal article" date="2016" name="PLoS Pathog.">
        <title>Biosynthesis of antibiotic leucinostatins in bio-control fungus Purpureocillium lilacinum and their inhibition on phytophthora revealed by genome mining.</title>
        <authorList>
            <person name="Wang G."/>
            <person name="Liu Z."/>
            <person name="Lin R."/>
            <person name="Li E."/>
            <person name="Mao Z."/>
            <person name="Ling J."/>
            <person name="Yang Y."/>
            <person name="Yin W.B."/>
            <person name="Xie B."/>
        </authorList>
    </citation>
    <scope>NUCLEOTIDE SEQUENCE [LARGE SCALE GENOMIC DNA]</scope>
    <source>
        <strain evidence="2">170</strain>
    </source>
</reference>
<dbReference type="Proteomes" id="UP000078397">
    <property type="component" value="Unassembled WGS sequence"/>
</dbReference>
<feature type="compositionally biased region" description="Polar residues" evidence="1">
    <location>
        <begin position="948"/>
        <end position="962"/>
    </location>
</feature>
<feature type="compositionally biased region" description="Polar residues" evidence="1">
    <location>
        <begin position="731"/>
        <end position="740"/>
    </location>
</feature>
<feature type="region of interest" description="Disordered" evidence="1">
    <location>
        <begin position="1063"/>
        <end position="1091"/>
    </location>
</feature>
<feature type="compositionally biased region" description="Polar residues" evidence="1">
    <location>
        <begin position="747"/>
        <end position="766"/>
    </location>
</feature>
<feature type="region of interest" description="Disordered" evidence="1">
    <location>
        <begin position="293"/>
        <end position="314"/>
    </location>
</feature>
<gene>
    <name evidence="2" type="ORF">VFPPC_07736</name>
</gene>
<feature type="compositionally biased region" description="Basic and acidic residues" evidence="1">
    <location>
        <begin position="475"/>
        <end position="484"/>
    </location>
</feature>
<dbReference type="OrthoDB" id="4889313at2759"/>
<dbReference type="EMBL" id="LSBJ02000004">
    <property type="protein sequence ID" value="OAQ66133.2"/>
    <property type="molecule type" value="Genomic_DNA"/>
</dbReference>
<dbReference type="AlphaFoldDB" id="A0A179FM62"/>
<organism evidence="2 3">
    <name type="scientific">Pochonia chlamydosporia 170</name>
    <dbReference type="NCBI Taxonomy" id="1380566"/>
    <lineage>
        <taxon>Eukaryota</taxon>
        <taxon>Fungi</taxon>
        <taxon>Dikarya</taxon>
        <taxon>Ascomycota</taxon>
        <taxon>Pezizomycotina</taxon>
        <taxon>Sordariomycetes</taxon>
        <taxon>Hypocreomycetidae</taxon>
        <taxon>Hypocreales</taxon>
        <taxon>Clavicipitaceae</taxon>
        <taxon>Pochonia</taxon>
    </lineage>
</organism>
<feature type="compositionally biased region" description="Polar residues" evidence="1">
    <location>
        <begin position="785"/>
        <end position="797"/>
    </location>
</feature>
<name>A0A179FM62_METCM</name>
<sequence length="1154" mass="127992">MSSPIADLETWWLTSGFEHLEDLVEVDSLGLCRQQVGFVQAIQQKLRAFDGNRDIYYRLVAEVSTPKTLSCPVNPRRQLSEVLGKIFRRVDDGGLDHDLAFGGLATFEQVETQRSRLAEATILALSACPLDDSSIQLVEGLHEKANERYRQSQLGFRACCLLDFLPQSDISRPDAARIMARLNALFPPEFTALSEEEAALSPCTPGLRDSIRLCIYERLMSADTVPIENGQSFTDKFTSWCSIPSYYEARASLLRYAEEAKKTEDICLSILHTIELAYAASYPTSPSILSCMASSDGSRSPELEPATPTSSHAIASDSSVIADTSFTSRLSSAPTSIASITSETFPPLLKGMPGRELSAAKTDGATFAMDFTAPDVLTYPDDLSKTEFHIHPLAKNLDLSIEEKARLGLIIPKERSSRNFYGGDTPHLIKVAKPLAKKRVSKRKVKLSQDMSQVPPLPPIPETFKPNVGPKRIGRFFDRSRRQAEPSNTAANVKTVRKSDNSSLLKLSRGKRKAHLKSQISDPALCRAGSLPLPMLFDKKTDEDRRMSDSSIHSPVAIDFAPDHPAASKHEFGVAKPRLSPMEYARMYLLNKAQNEHQNRDPELLPPEKKWFWTPGWEKFLIIPKIPSVIKRDQRTDSLTDVEVDDGNSLTHTGLSSSPVGCPRLSLHIGETGCLMSLAAKTAVVAATNNLDTIVSQNRDTTFSRQKSQRRPYTSDEMRTSPVSKAERSLTPLSELSEQTAFPAAHVSNSPDTSSPSKRSTLNRQDSLPILLPRTYQPPVREYQNKVTSPGQSPNMPQFTTPRFMKVDASSPSPLPSSRLFSTREKQPLYVDDLTPDRIKSMAASIIGGTNINLAAQPNPALSPGILFGLPPSPHELVERSVRTSSLNWKQYTGPRRHSFGAEIKEHLHSRTPSSNSSTYYTRAALISPALYKQYLENDPFTDLRPNVSPSDQERLPTQQPRPDSPTLGHKHEEQDLLVERGSRVHEEQSFDLLKSYVRSKRRRLNQTNHDASSSSSGAGEAEGRDSTVDCAGKFWPSSIFALNKAKSHEAFTLLPRLLPTYRQDKSPHSPPRLNSSSLSHPSRKLVKRRSISDKSTALALQTFDTASRLASAINEHDSSPAFTPSTILADCLEHRLETYKPSKISSFFSRRAR</sequence>
<keyword evidence="3" id="KW-1185">Reference proteome</keyword>
<comment type="caution">
    <text evidence="2">The sequence shown here is derived from an EMBL/GenBank/DDBJ whole genome shotgun (WGS) entry which is preliminary data.</text>
</comment>
<dbReference type="STRING" id="1380566.A0A179FM62"/>
<feature type="region of interest" description="Disordered" evidence="1">
    <location>
        <begin position="443"/>
        <end position="519"/>
    </location>
</feature>
<accession>A0A179FM62</accession>
<evidence type="ECO:0000313" key="3">
    <source>
        <dbReference type="Proteomes" id="UP000078397"/>
    </source>
</evidence>
<dbReference type="RefSeq" id="XP_022284376.1">
    <property type="nucleotide sequence ID" value="XM_022428584.1"/>
</dbReference>
<evidence type="ECO:0000256" key="1">
    <source>
        <dbReference type="SAM" id="MobiDB-lite"/>
    </source>
</evidence>
<evidence type="ECO:0000313" key="2">
    <source>
        <dbReference type="EMBL" id="OAQ66133.2"/>
    </source>
</evidence>
<dbReference type="GeneID" id="28850542"/>